<feature type="transmembrane region" description="Helical" evidence="7">
    <location>
        <begin position="170"/>
        <end position="193"/>
    </location>
</feature>
<dbReference type="InterPro" id="IPR018456">
    <property type="entry name" value="PTR2_symporter_CS"/>
</dbReference>
<dbReference type="InterPro" id="IPR036259">
    <property type="entry name" value="MFS_trans_sf"/>
</dbReference>
<feature type="transmembrane region" description="Helical" evidence="7">
    <location>
        <begin position="394"/>
        <end position="417"/>
    </location>
</feature>
<sequence length="471" mass="52179">MAQNDRDTKLSKNKEEEKSQTPFPRSFWTANLTELFERGAYYAMASFVVVYLGQLGLGEYWPSTLNSVLWFLVYFLPVLSGTIADQVGFRRSLLVAFILLAFGYLFMGYPVWIGGAVLSTVIEPEITAGWNVTFFVAIGIILIGLGGSVVKPCISGTVQKTAGAIKRATLGFAIFYMVINIGSLCGRGVGYFSRKQFNLSAIFAVSFIFSVIAFLTVLFLYRDPEIEMGEAKKKEKKSIWKILTNMILVLGNKRFSFFLIVSSGFWFIYNQVYNVIPLYLKRVVDLDPPVDIITMANPATIVIFQLVITKYFGKMKPIKSIIVGTVIIGLSMVVNLIPIFTSGIRTLAIGEWIPIASLFAALTVALIAFGELFTSPRTYEYIGALAPKGQEGLFLGYANLPVAIGSLISGPFGALIFNEIMCHNAVKLENGLLEPDPAWNAAGWLVLMGIGFASAFSMWIFNRWLKKQPER</sequence>
<feature type="transmembrane region" description="Helical" evidence="7">
    <location>
        <begin position="132"/>
        <end position="150"/>
    </location>
</feature>
<feature type="transmembrane region" description="Helical" evidence="7">
    <location>
        <begin position="199"/>
        <end position="221"/>
    </location>
</feature>
<dbReference type="GO" id="GO:0006857">
    <property type="term" value="P:oligopeptide transport"/>
    <property type="evidence" value="ECO:0007669"/>
    <property type="project" value="InterPro"/>
</dbReference>
<evidence type="ECO:0000259" key="8">
    <source>
        <dbReference type="PROSITE" id="PS50850"/>
    </source>
</evidence>
<feature type="transmembrane region" description="Helical" evidence="7">
    <location>
        <begin position="437"/>
        <end position="461"/>
    </location>
</feature>
<dbReference type="AlphaFoldDB" id="A0A1F5VNA3"/>
<feature type="transmembrane region" description="Helical" evidence="7">
    <location>
        <begin position="289"/>
        <end position="308"/>
    </location>
</feature>
<evidence type="ECO:0000256" key="1">
    <source>
        <dbReference type="ARBA" id="ARBA00004651"/>
    </source>
</evidence>
<keyword evidence="5 7" id="KW-1133">Transmembrane helix</keyword>
<dbReference type="STRING" id="1817863.A2Y62_13225"/>
<dbReference type="Pfam" id="PF07690">
    <property type="entry name" value="MFS_1"/>
    <property type="match status" value="1"/>
</dbReference>
<keyword evidence="6 7" id="KW-0472">Membrane</keyword>
<dbReference type="InterPro" id="IPR050171">
    <property type="entry name" value="MFS_Transporters"/>
</dbReference>
<dbReference type="Gene3D" id="1.20.1250.20">
    <property type="entry name" value="MFS general substrate transporter like domains"/>
    <property type="match status" value="2"/>
</dbReference>
<feature type="transmembrane region" description="Helical" evidence="7">
    <location>
        <begin position="93"/>
        <end position="112"/>
    </location>
</feature>
<dbReference type="InterPro" id="IPR011701">
    <property type="entry name" value="MFS"/>
</dbReference>
<dbReference type="GO" id="GO:0022857">
    <property type="term" value="F:transmembrane transporter activity"/>
    <property type="evidence" value="ECO:0007669"/>
    <property type="project" value="InterPro"/>
</dbReference>
<name>A0A1F5VNA3_9BACT</name>
<dbReference type="PROSITE" id="PS01023">
    <property type="entry name" value="PTR2_2"/>
    <property type="match status" value="1"/>
</dbReference>
<proteinExistence type="predicted"/>
<dbReference type="SUPFAM" id="SSF103473">
    <property type="entry name" value="MFS general substrate transporter"/>
    <property type="match status" value="1"/>
</dbReference>
<dbReference type="PROSITE" id="PS50850">
    <property type="entry name" value="MFS"/>
    <property type="match status" value="1"/>
</dbReference>
<feature type="transmembrane region" description="Helical" evidence="7">
    <location>
        <begin position="40"/>
        <end position="61"/>
    </location>
</feature>
<accession>A0A1F5VNA3</accession>
<reference evidence="9 10" key="1">
    <citation type="journal article" date="2016" name="Nat. Commun.">
        <title>Thousands of microbial genomes shed light on interconnected biogeochemical processes in an aquifer system.</title>
        <authorList>
            <person name="Anantharaman K."/>
            <person name="Brown C.T."/>
            <person name="Hug L.A."/>
            <person name="Sharon I."/>
            <person name="Castelle C.J."/>
            <person name="Probst A.J."/>
            <person name="Thomas B.C."/>
            <person name="Singh A."/>
            <person name="Wilkins M.J."/>
            <person name="Karaoz U."/>
            <person name="Brodie E.L."/>
            <person name="Williams K.H."/>
            <person name="Hubbard S.S."/>
            <person name="Banfield J.F."/>
        </authorList>
    </citation>
    <scope>NUCLEOTIDE SEQUENCE [LARGE SCALE GENOMIC DNA]</scope>
</reference>
<feature type="domain" description="Major facilitator superfamily (MFS) profile" evidence="8">
    <location>
        <begin position="23"/>
        <end position="466"/>
    </location>
</feature>
<evidence type="ECO:0000256" key="3">
    <source>
        <dbReference type="ARBA" id="ARBA00022475"/>
    </source>
</evidence>
<evidence type="ECO:0000256" key="2">
    <source>
        <dbReference type="ARBA" id="ARBA00022448"/>
    </source>
</evidence>
<evidence type="ECO:0000256" key="4">
    <source>
        <dbReference type="ARBA" id="ARBA00022692"/>
    </source>
</evidence>
<organism evidence="9 10">
    <name type="scientific">Candidatus Fischerbacteria bacterium RBG_13_37_8</name>
    <dbReference type="NCBI Taxonomy" id="1817863"/>
    <lineage>
        <taxon>Bacteria</taxon>
        <taxon>Candidatus Fischeribacteriota</taxon>
    </lineage>
</organism>
<dbReference type="PANTHER" id="PTHR23517:SF2">
    <property type="entry name" value="MULTIDRUG RESISTANCE PROTEIN MDTH"/>
    <property type="match status" value="1"/>
</dbReference>
<evidence type="ECO:0000256" key="5">
    <source>
        <dbReference type="ARBA" id="ARBA00022989"/>
    </source>
</evidence>
<keyword evidence="4 7" id="KW-0812">Transmembrane</keyword>
<dbReference type="GO" id="GO:0005886">
    <property type="term" value="C:plasma membrane"/>
    <property type="evidence" value="ECO:0007669"/>
    <property type="project" value="UniProtKB-SubCell"/>
</dbReference>
<dbReference type="Proteomes" id="UP000178943">
    <property type="component" value="Unassembled WGS sequence"/>
</dbReference>
<comment type="caution">
    <text evidence="9">The sequence shown here is derived from an EMBL/GenBank/DDBJ whole genome shotgun (WGS) entry which is preliminary data.</text>
</comment>
<dbReference type="PANTHER" id="PTHR23517">
    <property type="entry name" value="RESISTANCE PROTEIN MDTM, PUTATIVE-RELATED-RELATED"/>
    <property type="match status" value="1"/>
</dbReference>
<gene>
    <name evidence="9" type="ORF">A2Y62_13225</name>
</gene>
<feature type="transmembrane region" description="Helical" evidence="7">
    <location>
        <begin position="320"/>
        <end position="340"/>
    </location>
</feature>
<feature type="transmembrane region" description="Helical" evidence="7">
    <location>
        <begin position="242"/>
        <end position="269"/>
    </location>
</feature>
<comment type="subcellular location">
    <subcellularLocation>
        <location evidence="1">Cell membrane</location>
        <topology evidence="1">Multi-pass membrane protein</topology>
    </subcellularLocation>
</comment>
<feature type="transmembrane region" description="Helical" evidence="7">
    <location>
        <begin position="67"/>
        <end position="84"/>
    </location>
</feature>
<dbReference type="InterPro" id="IPR020846">
    <property type="entry name" value="MFS_dom"/>
</dbReference>
<keyword evidence="2" id="KW-0813">Transport</keyword>
<evidence type="ECO:0000313" key="9">
    <source>
        <dbReference type="EMBL" id="OGF64880.1"/>
    </source>
</evidence>
<keyword evidence="3" id="KW-1003">Cell membrane</keyword>
<dbReference type="EMBL" id="MFGW01000127">
    <property type="protein sequence ID" value="OGF64880.1"/>
    <property type="molecule type" value="Genomic_DNA"/>
</dbReference>
<feature type="transmembrane region" description="Helical" evidence="7">
    <location>
        <begin position="352"/>
        <end position="373"/>
    </location>
</feature>
<protein>
    <recommendedName>
        <fullName evidence="8">Major facilitator superfamily (MFS) profile domain-containing protein</fullName>
    </recommendedName>
</protein>
<evidence type="ECO:0000313" key="10">
    <source>
        <dbReference type="Proteomes" id="UP000178943"/>
    </source>
</evidence>
<evidence type="ECO:0000256" key="6">
    <source>
        <dbReference type="ARBA" id="ARBA00023136"/>
    </source>
</evidence>
<evidence type="ECO:0000256" key="7">
    <source>
        <dbReference type="SAM" id="Phobius"/>
    </source>
</evidence>